<name>A0AAX2IWQ0_LEGPN</name>
<evidence type="ECO:0008006" key="3">
    <source>
        <dbReference type="Google" id="ProtNLM"/>
    </source>
</evidence>
<dbReference type="SUPFAM" id="SSF56112">
    <property type="entry name" value="Protein kinase-like (PK-like)"/>
    <property type="match status" value="1"/>
</dbReference>
<dbReference type="InterPro" id="IPR011009">
    <property type="entry name" value="Kinase-like_dom_sf"/>
</dbReference>
<accession>A0AAX2IWQ0</accession>
<dbReference type="AlphaFoldDB" id="A0AAX2IWQ0"/>
<dbReference type="EMBL" id="LS483412">
    <property type="protein sequence ID" value="SQG90292.1"/>
    <property type="molecule type" value="Genomic_DNA"/>
</dbReference>
<evidence type="ECO:0000313" key="1">
    <source>
        <dbReference type="EMBL" id="SQG90292.1"/>
    </source>
</evidence>
<proteinExistence type="predicted"/>
<evidence type="ECO:0000313" key="2">
    <source>
        <dbReference type="Proteomes" id="UP000249566"/>
    </source>
</evidence>
<protein>
    <recommendedName>
        <fullName evidence="3">Protein kinase domain-containing protein</fullName>
    </recommendedName>
</protein>
<reference evidence="1 2" key="1">
    <citation type="submission" date="2018-06" db="EMBL/GenBank/DDBJ databases">
        <authorList>
            <consortium name="Pathogen Informatics"/>
            <person name="Doyle S."/>
        </authorList>
    </citation>
    <scope>NUCLEOTIDE SEQUENCE [LARGE SCALE GENOMIC DNA]</scope>
    <source>
        <strain evidence="1 2">NCTC12272</strain>
    </source>
</reference>
<dbReference type="RefSeq" id="WP_027221626.1">
    <property type="nucleotide sequence ID" value="NZ_CAAAIJ010000001.1"/>
</dbReference>
<dbReference type="Proteomes" id="UP000249566">
    <property type="component" value="Chromosome 1"/>
</dbReference>
<sequence>MFHSATEFYGWFKKYSPLYPIIFNNYRITRRLNADENYNGIICFLADDNNTEVVLKIIDLHDVNNAHQFIEDLKAQFNDSSDSTVKIHEIFQSNGNECLVVVEEYLPAFISLKKYVENLAIKFSEKEKQEFLMSEKDALCILQKIITCLLNLSQNGSLNEKDNRKAPLFDISDLYINPQTFEIKFSRSSLYSTQPPLARIQIYPELGCIGLVDDCNESNQFDNNSSFLTGCLLIYLLTGGTQNSRLESFREIRVIDNDYRKILASDSITSHTKKMLKEILSQDTSHLISLRELVAKYPPLNKEMTPMLKGFVSAYLDRKSYLSMLPKDIFKQAVHFTGTRPFFSEKEVNDMVDTEITKQTSLGNKN</sequence>
<gene>
    <name evidence="1" type="ORF">NCTC12272_01481</name>
</gene>
<organism evidence="1 2">
    <name type="scientific">Legionella pneumophila subsp. pascullei</name>
    <dbReference type="NCBI Taxonomy" id="91890"/>
    <lineage>
        <taxon>Bacteria</taxon>
        <taxon>Pseudomonadati</taxon>
        <taxon>Pseudomonadota</taxon>
        <taxon>Gammaproteobacteria</taxon>
        <taxon>Legionellales</taxon>
        <taxon>Legionellaceae</taxon>
        <taxon>Legionella</taxon>
    </lineage>
</organism>